<dbReference type="InterPro" id="IPR043502">
    <property type="entry name" value="DNA/RNA_pol_sf"/>
</dbReference>
<comment type="caution">
    <text evidence="5">The sequence shown here is derived from an EMBL/GenBank/DDBJ whole genome shotgun (WGS) entry which is preliminary data.</text>
</comment>
<feature type="domain" description="Retroviral polymerase SH3-like" evidence="4">
    <location>
        <begin position="105"/>
        <end position="157"/>
    </location>
</feature>
<dbReference type="InterPro" id="IPR013103">
    <property type="entry name" value="RVT_2"/>
</dbReference>
<dbReference type="CDD" id="cd09272">
    <property type="entry name" value="RNase_HI_RT_Ty1"/>
    <property type="match status" value="1"/>
</dbReference>
<dbReference type="InterPro" id="IPR057670">
    <property type="entry name" value="SH3_retrovirus"/>
</dbReference>
<dbReference type="PANTHER" id="PTHR11439">
    <property type="entry name" value="GAG-POL-RELATED RETROTRANSPOSON"/>
    <property type="match status" value="1"/>
</dbReference>
<sequence length="838" mass="95751">MGSSISHLVFILLNKMGLDATIEEMWDQDSGQGAWKIVFVRNFNDWELDMIGELLHTLRGHRPSLEDDSVMWRQGRNGLFKVKEVYRLLDKPNATVFPARRIWVDRDKLSAKATKCIFLGYSRLQKGYRCYSPDTHRYFLSADVTFFEDSPFFSSSESLPISEVLPLPYISPPSDALSRPLQVYHRRHCVVAPPLSSAEVPDDSHLVPPISPTPALSTADHLPIALRKDNRSTHNPHPIYNFLSYHRLSSSYSAFVSTLSSVSLPKSTSEALSHPRGDRQWLMKWLLCTPMAHGILFLYLLVDRLKARLVAKGYTQIYGCDYGDTFSPVAKIAYEVYMEQPPGFVAQKESGLVCKLRHSLYGLKQSPRAWFGRFSSIVQEFGILQSEADHSVFYYHNSSSQCIYLVVYVDDIVITGNDQEGIQRLKQHLFNHFQNKDLGKLKYFLGLEIAQSSSGVVMSQRKYALDILEETGKLNYITITRPDISFLVSVVSQFLQSPYDNHWDSVIRILRYIKGTPGQGMLYEDRGQTQIVGYTDAGWVSSPSDRRSTSVYCVFIGGNLISWKSKKQDVVARSSVEAEYRAMALATCELIWLRQLLQELRFGKDEQIKLVCDNQAALHIASNPVFHERTKHIEVDCHFIREKIASGCVATSFVNSNDQLADIFTKSLRGRNQEWLKVESLSYSPIYRTAKRFRGRGPSLGEAWFRRFAKAMKNMSYSQSQGDHTLFIKHSEKGRIIALIAYVDDIMVTGDDLEEMEKLKKKLANESKIKDLRRLKYLLGIKVAHSKEVKVILLQKYTLNLLKETEMLRGRPANTSIEPNHKLDGDKEHVSIDREKYQ</sequence>
<evidence type="ECO:0000256" key="1">
    <source>
        <dbReference type="SAM" id="MobiDB-lite"/>
    </source>
</evidence>
<dbReference type="Pfam" id="PF07727">
    <property type="entry name" value="RVT_2"/>
    <property type="match status" value="2"/>
</dbReference>
<organism evidence="5 6">
    <name type="scientific">Vitis vinifera</name>
    <name type="common">Grape</name>
    <dbReference type="NCBI Taxonomy" id="29760"/>
    <lineage>
        <taxon>Eukaryota</taxon>
        <taxon>Viridiplantae</taxon>
        <taxon>Streptophyta</taxon>
        <taxon>Embryophyta</taxon>
        <taxon>Tracheophyta</taxon>
        <taxon>Spermatophyta</taxon>
        <taxon>Magnoliopsida</taxon>
        <taxon>eudicotyledons</taxon>
        <taxon>Gunneridae</taxon>
        <taxon>Pentapetalae</taxon>
        <taxon>rosids</taxon>
        <taxon>Vitales</taxon>
        <taxon>Vitaceae</taxon>
        <taxon>Viteae</taxon>
        <taxon>Vitis</taxon>
    </lineage>
</organism>
<evidence type="ECO:0000259" key="3">
    <source>
        <dbReference type="Pfam" id="PF07727"/>
    </source>
</evidence>
<feature type="chain" id="PRO_5019261507" evidence="2">
    <location>
        <begin position="21"/>
        <end position="838"/>
    </location>
</feature>
<protein>
    <submittedName>
        <fullName evidence="5">Retrovirus-related Pol polyprotein from transposon RE2</fullName>
    </submittedName>
</protein>
<feature type="domain" description="Reverse transcriptase Ty1/copia-type" evidence="3">
    <location>
        <begin position="701"/>
        <end position="817"/>
    </location>
</feature>
<keyword evidence="2" id="KW-0732">Signal</keyword>
<feature type="domain" description="Reverse transcriptase Ty1/copia-type" evidence="3">
    <location>
        <begin position="330"/>
        <end position="482"/>
    </location>
</feature>
<dbReference type="Pfam" id="PF25597">
    <property type="entry name" value="SH3_retrovirus"/>
    <property type="match status" value="1"/>
</dbReference>
<dbReference type="SUPFAM" id="SSF56672">
    <property type="entry name" value="DNA/RNA polymerases"/>
    <property type="match status" value="1"/>
</dbReference>
<feature type="signal peptide" evidence="2">
    <location>
        <begin position="1"/>
        <end position="20"/>
    </location>
</feature>
<dbReference type="Proteomes" id="UP000288805">
    <property type="component" value="Unassembled WGS sequence"/>
</dbReference>
<feature type="compositionally biased region" description="Basic and acidic residues" evidence="1">
    <location>
        <begin position="819"/>
        <end position="838"/>
    </location>
</feature>
<accession>A0A438ISP1</accession>
<dbReference type="PANTHER" id="PTHR11439:SF484">
    <property type="entry name" value="REVERSE TRANSCRIPTASE TY1_COPIA-TYPE DOMAIN-CONTAINING PROTEIN"/>
    <property type="match status" value="1"/>
</dbReference>
<dbReference type="AlphaFoldDB" id="A0A438ISP1"/>
<feature type="region of interest" description="Disordered" evidence="1">
    <location>
        <begin position="812"/>
        <end position="838"/>
    </location>
</feature>
<proteinExistence type="predicted"/>
<evidence type="ECO:0000256" key="2">
    <source>
        <dbReference type="SAM" id="SignalP"/>
    </source>
</evidence>
<dbReference type="EMBL" id="QGNW01000085">
    <property type="protein sequence ID" value="RVW99729.1"/>
    <property type="molecule type" value="Genomic_DNA"/>
</dbReference>
<evidence type="ECO:0000313" key="6">
    <source>
        <dbReference type="Proteomes" id="UP000288805"/>
    </source>
</evidence>
<name>A0A438ISP1_VITVI</name>
<evidence type="ECO:0000313" key="5">
    <source>
        <dbReference type="EMBL" id="RVW99729.1"/>
    </source>
</evidence>
<gene>
    <name evidence="5" type="primary">RE2_1114</name>
    <name evidence="5" type="ORF">CK203_029296</name>
</gene>
<reference evidence="5 6" key="1">
    <citation type="journal article" date="2018" name="PLoS Genet.">
        <title>Population sequencing reveals clonal diversity and ancestral inbreeding in the grapevine cultivar Chardonnay.</title>
        <authorList>
            <person name="Roach M.J."/>
            <person name="Johnson D.L."/>
            <person name="Bohlmann J."/>
            <person name="van Vuuren H.J."/>
            <person name="Jones S.J."/>
            <person name="Pretorius I.S."/>
            <person name="Schmidt S.A."/>
            <person name="Borneman A.R."/>
        </authorList>
    </citation>
    <scope>NUCLEOTIDE SEQUENCE [LARGE SCALE GENOMIC DNA]</scope>
    <source>
        <strain evidence="6">cv. Chardonnay</strain>
        <tissue evidence="5">Leaf</tissue>
    </source>
</reference>
<evidence type="ECO:0000259" key="4">
    <source>
        <dbReference type="Pfam" id="PF25597"/>
    </source>
</evidence>